<feature type="region of interest" description="Disordered" evidence="1">
    <location>
        <begin position="109"/>
        <end position="197"/>
    </location>
</feature>
<keyword evidence="3" id="KW-1185">Reference proteome</keyword>
<feature type="compositionally biased region" description="Basic and acidic residues" evidence="1">
    <location>
        <begin position="183"/>
        <end position="197"/>
    </location>
</feature>
<gene>
    <name evidence="2" type="ORF">PXEA_LOCUS26694</name>
</gene>
<comment type="caution">
    <text evidence="2">The sequence shown here is derived from an EMBL/GenBank/DDBJ whole genome shotgun (WGS) entry which is preliminary data.</text>
</comment>
<accession>A0A448XC44</accession>
<dbReference type="EMBL" id="CAAALY010245442">
    <property type="protein sequence ID" value="VEL33254.1"/>
    <property type="molecule type" value="Genomic_DNA"/>
</dbReference>
<evidence type="ECO:0000313" key="3">
    <source>
        <dbReference type="Proteomes" id="UP000784294"/>
    </source>
</evidence>
<dbReference type="Proteomes" id="UP000784294">
    <property type="component" value="Unassembled WGS sequence"/>
</dbReference>
<dbReference type="AlphaFoldDB" id="A0A448XC44"/>
<dbReference type="OrthoDB" id="536948at2759"/>
<organism evidence="2 3">
    <name type="scientific">Protopolystoma xenopodis</name>
    <dbReference type="NCBI Taxonomy" id="117903"/>
    <lineage>
        <taxon>Eukaryota</taxon>
        <taxon>Metazoa</taxon>
        <taxon>Spiralia</taxon>
        <taxon>Lophotrochozoa</taxon>
        <taxon>Platyhelminthes</taxon>
        <taxon>Monogenea</taxon>
        <taxon>Polyopisthocotylea</taxon>
        <taxon>Polystomatidea</taxon>
        <taxon>Polystomatidae</taxon>
        <taxon>Protopolystoma</taxon>
    </lineage>
</organism>
<evidence type="ECO:0000313" key="2">
    <source>
        <dbReference type="EMBL" id="VEL33254.1"/>
    </source>
</evidence>
<protein>
    <submittedName>
        <fullName evidence="2">Uncharacterized protein</fullName>
    </submittedName>
</protein>
<evidence type="ECO:0000256" key="1">
    <source>
        <dbReference type="SAM" id="MobiDB-lite"/>
    </source>
</evidence>
<name>A0A448XC44_9PLAT</name>
<feature type="compositionally biased region" description="Polar residues" evidence="1">
    <location>
        <begin position="146"/>
        <end position="163"/>
    </location>
</feature>
<proteinExistence type="predicted"/>
<sequence length="349" mass="38796">MSSHYQLHSVSVRADRKSLFYLAKLSRNAVRVLNTDRLSCPRHSQIFLFHYASSSFYPFIPFRISLFVSDRLCSSHFIYPSLSSSLPSRCARSGQYVFLRCGDCRDGLERTDDDSPETSSGINIVAVPDASVRSDPGSADNRLKQRQSTSRPISIEGSGNSGRPLNATRLTQRRAHRTVTLEGQDRRDGQESDRSDAMRLPEIWGGIRFMSPDLEQTSDSPVEEQSILEHVQIRHAGLLHMERMPAISTVFRYPRMTNLMISDCLGNAIDIVVPQGYLQLANSTVRNCLGYAFGMAILNGDSTDPITTGSIVSQVNFVCHAHAYTAFQLGPATAAIINIYIDLVVRATM</sequence>
<reference evidence="2" key="1">
    <citation type="submission" date="2018-11" db="EMBL/GenBank/DDBJ databases">
        <authorList>
            <consortium name="Pathogen Informatics"/>
        </authorList>
    </citation>
    <scope>NUCLEOTIDE SEQUENCE</scope>
</reference>